<dbReference type="OrthoDB" id="10476512at2759"/>
<sequence>MVDLGTVALSYTPRIACNDTLYQLWKTQSDDSSDYDDYNSCINYDYPQDGGVGPSVSATISTAATSTPGNHASTATSGLSNQPTTSGSPAQSTDTASKTSNGTGTETPKNGAGQSFSTSLIGSTLTVMILILVNFC</sequence>
<name>A0A9W9GE12_9EURO</name>
<reference evidence="2" key="1">
    <citation type="submission" date="2022-11" db="EMBL/GenBank/DDBJ databases">
        <authorList>
            <person name="Petersen C."/>
        </authorList>
    </citation>
    <scope>NUCLEOTIDE SEQUENCE</scope>
    <source>
        <strain evidence="2">IBT 30069</strain>
    </source>
</reference>
<evidence type="ECO:0000256" key="1">
    <source>
        <dbReference type="SAM" id="MobiDB-lite"/>
    </source>
</evidence>
<evidence type="ECO:0000313" key="2">
    <source>
        <dbReference type="EMBL" id="KAJ5116925.1"/>
    </source>
</evidence>
<accession>A0A9W9GE12</accession>
<gene>
    <name evidence="2" type="ORF">N7456_001273</name>
</gene>
<dbReference type="AlphaFoldDB" id="A0A9W9GE12"/>
<comment type="caution">
    <text evidence="2">The sequence shown here is derived from an EMBL/GenBank/DDBJ whole genome shotgun (WGS) entry which is preliminary data.</text>
</comment>
<feature type="compositionally biased region" description="Low complexity" evidence="1">
    <location>
        <begin position="55"/>
        <end position="67"/>
    </location>
</feature>
<dbReference type="Proteomes" id="UP001149165">
    <property type="component" value="Unassembled WGS sequence"/>
</dbReference>
<feature type="compositionally biased region" description="Polar residues" evidence="1">
    <location>
        <begin position="68"/>
        <end position="116"/>
    </location>
</feature>
<keyword evidence="3" id="KW-1185">Reference proteome</keyword>
<proteinExistence type="predicted"/>
<organism evidence="2 3">
    <name type="scientific">Penicillium angulare</name>
    <dbReference type="NCBI Taxonomy" id="116970"/>
    <lineage>
        <taxon>Eukaryota</taxon>
        <taxon>Fungi</taxon>
        <taxon>Dikarya</taxon>
        <taxon>Ascomycota</taxon>
        <taxon>Pezizomycotina</taxon>
        <taxon>Eurotiomycetes</taxon>
        <taxon>Eurotiomycetidae</taxon>
        <taxon>Eurotiales</taxon>
        <taxon>Aspergillaceae</taxon>
        <taxon>Penicillium</taxon>
    </lineage>
</organism>
<feature type="region of interest" description="Disordered" evidence="1">
    <location>
        <begin position="55"/>
        <end position="116"/>
    </location>
</feature>
<evidence type="ECO:0000313" key="3">
    <source>
        <dbReference type="Proteomes" id="UP001149165"/>
    </source>
</evidence>
<dbReference type="EMBL" id="JAPQKH010000001">
    <property type="protein sequence ID" value="KAJ5116925.1"/>
    <property type="molecule type" value="Genomic_DNA"/>
</dbReference>
<protein>
    <submittedName>
        <fullName evidence="2">Uncharacterized protein</fullName>
    </submittedName>
</protein>
<reference evidence="2" key="2">
    <citation type="journal article" date="2023" name="IMA Fungus">
        <title>Comparative genomic study of the Penicillium genus elucidates a diverse pangenome and 15 lateral gene transfer events.</title>
        <authorList>
            <person name="Petersen C."/>
            <person name="Sorensen T."/>
            <person name="Nielsen M.R."/>
            <person name="Sondergaard T.E."/>
            <person name="Sorensen J.L."/>
            <person name="Fitzpatrick D.A."/>
            <person name="Frisvad J.C."/>
            <person name="Nielsen K.L."/>
        </authorList>
    </citation>
    <scope>NUCLEOTIDE SEQUENCE</scope>
    <source>
        <strain evidence="2">IBT 30069</strain>
    </source>
</reference>